<dbReference type="Pfam" id="PF03195">
    <property type="entry name" value="LOB"/>
    <property type="match status" value="3"/>
</dbReference>
<organism evidence="6 7">
    <name type="scientific">Eragrostis curvula</name>
    <name type="common">weeping love grass</name>
    <dbReference type="NCBI Taxonomy" id="38414"/>
    <lineage>
        <taxon>Eukaryota</taxon>
        <taxon>Viridiplantae</taxon>
        <taxon>Streptophyta</taxon>
        <taxon>Embryophyta</taxon>
        <taxon>Tracheophyta</taxon>
        <taxon>Spermatophyta</taxon>
        <taxon>Magnoliopsida</taxon>
        <taxon>Liliopsida</taxon>
        <taxon>Poales</taxon>
        <taxon>Poaceae</taxon>
        <taxon>PACMAD clade</taxon>
        <taxon>Chloridoideae</taxon>
        <taxon>Eragrostideae</taxon>
        <taxon>Eragrostidinae</taxon>
        <taxon>Eragrostis</taxon>
    </lineage>
</organism>
<comment type="similarity">
    <text evidence="2">Belongs to the LOB domain-containing protein family.</text>
</comment>
<comment type="subcellular location">
    <subcellularLocation>
        <location evidence="1">Nucleus</location>
    </subcellularLocation>
</comment>
<evidence type="ECO:0000256" key="2">
    <source>
        <dbReference type="ARBA" id="ARBA00005474"/>
    </source>
</evidence>
<dbReference type="GO" id="GO:0005634">
    <property type="term" value="C:nucleus"/>
    <property type="evidence" value="ECO:0007669"/>
    <property type="project" value="UniProtKB-SubCell"/>
</dbReference>
<dbReference type="AlphaFoldDB" id="A0A5J9W2C4"/>
<evidence type="ECO:0000313" key="6">
    <source>
        <dbReference type="EMBL" id="TVU41470.1"/>
    </source>
</evidence>
<evidence type="ECO:0000313" key="7">
    <source>
        <dbReference type="Proteomes" id="UP000324897"/>
    </source>
</evidence>
<gene>
    <name evidence="6" type="ORF">EJB05_14990</name>
</gene>
<dbReference type="Proteomes" id="UP000324897">
    <property type="component" value="Chromosome 4"/>
</dbReference>
<dbReference type="PROSITE" id="PS50891">
    <property type="entry name" value="LOB"/>
    <property type="match status" value="2"/>
</dbReference>
<dbReference type="PANTHER" id="PTHR31301">
    <property type="entry name" value="LOB DOMAIN-CONTAINING PROTEIN 4-RELATED"/>
    <property type="match status" value="1"/>
</dbReference>
<evidence type="ECO:0000256" key="3">
    <source>
        <dbReference type="ARBA" id="ARBA00022473"/>
    </source>
</evidence>
<feature type="domain" description="LOB" evidence="5">
    <location>
        <begin position="9"/>
        <end position="110"/>
    </location>
</feature>
<evidence type="ECO:0000259" key="5">
    <source>
        <dbReference type="PROSITE" id="PS50891"/>
    </source>
</evidence>
<keyword evidence="4" id="KW-0539">Nucleus</keyword>
<feature type="non-terminal residue" evidence="6">
    <location>
        <position position="1"/>
    </location>
</feature>
<comment type="caution">
    <text evidence="6">The sequence shown here is derived from an EMBL/GenBank/DDBJ whole genome shotgun (WGS) entry which is preliminary data.</text>
</comment>
<reference evidence="6 7" key="1">
    <citation type="journal article" date="2019" name="Sci. Rep.">
        <title>A high-quality genome of Eragrostis curvula grass provides insights into Poaceae evolution and supports new strategies to enhance forage quality.</title>
        <authorList>
            <person name="Carballo J."/>
            <person name="Santos B.A.C.M."/>
            <person name="Zappacosta D."/>
            <person name="Garbus I."/>
            <person name="Selva J.P."/>
            <person name="Gallo C.A."/>
            <person name="Diaz A."/>
            <person name="Albertini E."/>
            <person name="Caccamo M."/>
            <person name="Echenique V."/>
        </authorList>
    </citation>
    <scope>NUCLEOTIDE SEQUENCE [LARGE SCALE GENOMIC DNA]</scope>
    <source>
        <strain evidence="7">cv. Victoria</strain>
        <tissue evidence="6">Leaf</tissue>
    </source>
</reference>
<evidence type="ECO:0000256" key="4">
    <source>
        <dbReference type="ARBA" id="ARBA00023242"/>
    </source>
</evidence>
<dbReference type="EMBL" id="RWGY01000007">
    <property type="protein sequence ID" value="TVU41470.1"/>
    <property type="molecule type" value="Genomic_DNA"/>
</dbReference>
<sequence length="361" mass="38694">MMSSPGERPRCAACAHSKRKCSPECVYAPHFPPDDPDRFAAVHKAFLVRNIGQLLRELPPDQRAGTADLLVAMARAARPDHDERLAENLQELRALLNPAPEPEPEAPGRPRCAACKKVHDKCTPDCVLAPFFPPCTMCSATRTPPPSSAGSRRPWGGGGGAADALVYSALARSRDPVHGCVGEISALTARIKQVYEVLGATKAKLAGDEEAAGVPNPDLKLLAEVAPGHRAGAVESLVYEARARLRDPAFGCVSYITVLEHMLKQGMGDVAAAHVGAADAYRPFDGCRRARGWMMRCGSRRSRTIRCGPCGCRRGEPEGGPRRGVEGCRETWARQGQPLLNRQMAEAQKAAAAAQSAREQA</sequence>
<name>A0A5J9W2C4_9POAL</name>
<dbReference type="PANTHER" id="PTHR31301:SF83">
    <property type="entry name" value="PROTEIN ASYMMETRIC LEAVES 2"/>
    <property type="match status" value="1"/>
</dbReference>
<proteinExistence type="inferred from homology"/>
<accession>A0A5J9W2C4</accession>
<protein>
    <recommendedName>
        <fullName evidence="5">LOB domain-containing protein</fullName>
    </recommendedName>
</protein>
<dbReference type="Gramene" id="TVU41470">
    <property type="protein sequence ID" value="TVU41470"/>
    <property type="gene ID" value="EJB05_14990"/>
</dbReference>
<feature type="domain" description="LOB" evidence="5">
    <location>
        <begin position="110"/>
        <end position="205"/>
    </location>
</feature>
<evidence type="ECO:0000256" key="1">
    <source>
        <dbReference type="ARBA" id="ARBA00004123"/>
    </source>
</evidence>
<dbReference type="InterPro" id="IPR004883">
    <property type="entry name" value="LOB"/>
</dbReference>
<keyword evidence="7" id="KW-1185">Reference proteome</keyword>
<keyword evidence="3" id="KW-0217">Developmental protein</keyword>